<evidence type="ECO:0000313" key="4">
    <source>
        <dbReference type="Proteomes" id="UP000798951"/>
    </source>
</evidence>
<organism evidence="3 4">
    <name type="scientific">Nocardia caishijiensis</name>
    <dbReference type="NCBI Taxonomy" id="184756"/>
    <lineage>
        <taxon>Bacteria</taxon>
        <taxon>Bacillati</taxon>
        <taxon>Actinomycetota</taxon>
        <taxon>Actinomycetes</taxon>
        <taxon>Mycobacteriales</taxon>
        <taxon>Nocardiaceae</taxon>
        <taxon>Nocardia</taxon>
    </lineage>
</organism>
<dbReference type="Pfam" id="PF14033">
    <property type="entry name" value="DUF4246"/>
    <property type="match status" value="1"/>
</dbReference>
<protein>
    <submittedName>
        <fullName evidence="3">Uncharacterized protein DUF4246</fullName>
    </submittedName>
</protein>
<accession>A0ABQ6YL25</accession>
<dbReference type="InterPro" id="IPR049207">
    <property type="entry name" value="DUF4246_N"/>
</dbReference>
<dbReference type="EMBL" id="VMSD01000005">
    <property type="protein sequence ID" value="KAF0846488.1"/>
    <property type="molecule type" value="Genomic_DNA"/>
</dbReference>
<gene>
    <name evidence="3" type="ORF">FNL39_105403</name>
</gene>
<dbReference type="Pfam" id="PF21666">
    <property type="entry name" value="DUF4246_N"/>
    <property type="match status" value="1"/>
</dbReference>
<feature type="domain" description="DUF4246" evidence="1">
    <location>
        <begin position="39"/>
        <end position="423"/>
    </location>
</feature>
<dbReference type="InterPro" id="IPR049192">
    <property type="entry name" value="DUF4246_C"/>
</dbReference>
<evidence type="ECO:0000313" key="3">
    <source>
        <dbReference type="EMBL" id="KAF0846488.1"/>
    </source>
</evidence>
<feature type="domain" description="DUF4246" evidence="2">
    <location>
        <begin position="1"/>
        <end position="30"/>
    </location>
</feature>
<sequence length="467" mass="53828">MMRMSASIRAKPEWYRKYQDAEIVARWSREAAEQGMTQAQIRYVLDELEYYDDLRDAERGIEVSAVDGVWQSDSLIDEDLRKRLAEAVRVLEDVPSTELDWHPGSDEQVLDLVHPSMYCLVRGVSVPEDAPWPVLDKKDERASLSKHFQWLPTDVEVGDDGSVAFLSYVNNVDPERHQELAAVLPEIFGATLPLLENVLTDLRAPKRVRIEADPFSWYGDTEPQPPEDDDDDAAEEAYEEAMEKWWEERRPTIPDAPEFERPERDATRAVTLGGRRLQVIVKLANIHLTPDKPDYYGGSWHVEAMLNERIVATAIYYWDSDNITESLLGFRTAIDEPEYEQNDNNGVSDVYGLDDEDPLNQELGSVRTTTGRCVAFPNIYQHRVAPFRLDDPTREGHRKIVAFFLVDPSVTITSTADVPPQQPWSPTSTMTRAQAEGFREQLMHERKFFVDEHNEEYFEREFYLCEH</sequence>
<evidence type="ECO:0000259" key="1">
    <source>
        <dbReference type="Pfam" id="PF14033"/>
    </source>
</evidence>
<dbReference type="PANTHER" id="PTHR33119">
    <property type="entry name" value="IFI3P"/>
    <property type="match status" value="1"/>
</dbReference>
<dbReference type="InterPro" id="IPR025340">
    <property type="entry name" value="DUF4246"/>
</dbReference>
<dbReference type="PANTHER" id="PTHR33119:SF1">
    <property type="entry name" value="FE2OG DIOXYGENASE DOMAIN-CONTAINING PROTEIN"/>
    <property type="match status" value="1"/>
</dbReference>
<keyword evidence="4" id="KW-1185">Reference proteome</keyword>
<comment type="caution">
    <text evidence="3">The sequence shown here is derived from an EMBL/GenBank/DDBJ whole genome shotgun (WGS) entry which is preliminary data.</text>
</comment>
<proteinExistence type="predicted"/>
<dbReference type="Proteomes" id="UP000798951">
    <property type="component" value="Unassembled WGS sequence"/>
</dbReference>
<reference evidence="3 4" key="1">
    <citation type="submission" date="2019-07" db="EMBL/GenBank/DDBJ databases">
        <title>Genomic Encyclopedia of Type Strains, Phase IV (KMG-IV): sequencing the most valuable type-strain genomes for metagenomic binning, comparative biology and taxonomic classification.</title>
        <authorList>
            <person name="Goeker M."/>
        </authorList>
    </citation>
    <scope>NUCLEOTIDE SEQUENCE [LARGE SCALE GENOMIC DNA]</scope>
    <source>
        <strain evidence="3 4">DSM 44831</strain>
    </source>
</reference>
<evidence type="ECO:0000259" key="2">
    <source>
        <dbReference type="Pfam" id="PF21666"/>
    </source>
</evidence>
<name>A0ABQ6YL25_9NOCA</name>